<reference evidence="7 8" key="1">
    <citation type="journal article" date="2012" name="Appl. Environ. Microbiol.">
        <title>Short-read sequencing for genomic analysis of the brown rot fungus Fibroporia radiculosa.</title>
        <authorList>
            <person name="Tang J.D."/>
            <person name="Perkins A.D."/>
            <person name="Sonstegard T.S."/>
            <person name="Schroeder S.G."/>
            <person name="Burgess S.C."/>
            <person name="Diehl S.V."/>
        </authorList>
    </citation>
    <scope>NUCLEOTIDE SEQUENCE [LARGE SCALE GENOMIC DNA]</scope>
    <source>
        <strain evidence="7 8">TFFH 294</strain>
    </source>
</reference>
<dbReference type="EMBL" id="HE797122">
    <property type="protein sequence ID" value="CCM03654.1"/>
    <property type="molecule type" value="Genomic_DNA"/>
</dbReference>
<keyword evidence="8" id="KW-1185">Reference proteome</keyword>
<organism evidence="7 8">
    <name type="scientific">Fibroporia radiculosa</name>
    <dbReference type="NCBI Taxonomy" id="599839"/>
    <lineage>
        <taxon>Eukaryota</taxon>
        <taxon>Fungi</taxon>
        <taxon>Dikarya</taxon>
        <taxon>Basidiomycota</taxon>
        <taxon>Agaricomycotina</taxon>
        <taxon>Agaricomycetes</taxon>
        <taxon>Polyporales</taxon>
        <taxon>Fibroporiaceae</taxon>
        <taxon>Fibroporia</taxon>
    </lineage>
</organism>
<dbReference type="GO" id="GO:0008299">
    <property type="term" value="P:isoprenoid biosynthetic process"/>
    <property type="evidence" value="ECO:0007669"/>
    <property type="project" value="UniProtKB-ARBA"/>
</dbReference>
<protein>
    <recommendedName>
        <fullName evidence="6">Terpene synthase</fullName>
        <ecNumber evidence="6">4.2.3.-</ecNumber>
    </recommendedName>
</protein>
<evidence type="ECO:0000256" key="1">
    <source>
        <dbReference type="ARBA" id="ARBA00001946"/>
    </source>
</evidence>
<evidence type="ECO:0000256" key="3">
    <source>
        <dbReference type="ARBA" id="ARBA00022723"/>
    </source>
</evidence>
<dbReference type="InterPro" id="IPR034686">
    <property type="entry name" value="Terpene_cyclase-like_2"/>
</dbReference>
<keyword evidence="4 6" id="KW-0460">Magnesium</keyword>
<evidence type="ECO:0000313" key="8">
    <source>
        <dbReference type="Proteomes" id="UP000006352"/>
    </source>
</evidence>
<keyword evidence="3 6" id="KW-0479">Metal-binding</keyword>
<comment type="cofactor">
    <cofactor evidence="1 6">
        <name>Mg(2+)</name>
        <dbReference type="ChEBI" id="CHEBI:18420"/>
    </cofactor>
</comment>
<keyword evidence="5 6" id="KW-0456">Lyase</keyword>
<evidence type="ECO:0000256" key="5">
    <source>
        <dbReference type="ARBA" id="ARBA00023239"/>
    </source>
</evidence>
<dbReference type="PANTHER" id="PTHR35201">
    <property type="entry name" value="TERPENE SYNTHASE"/>
    <property type="match status" value="1"/>
</dbReference>
<dbReference type="InParanoid" id="J4H3Q5"/>
<dbReference type="EC" id="4.2.3.-" evidence="6"/>
<dbReference type="AlphaFoldDB" id="J4H3Q5"/>
<evidence type="ECO:0000256" key="2">
    <source>
        <dbReference type="ARBA" id="ARBA00006333"/>
    </source>
</evidence>
<dbReference type="SFLD" id="SFLDG01020">
    <property type="entry name" value="Terpene_Cyclase_Like_2"/>
    <property type="match status" value="1"/>
</dbReference>
<gene>
    <name evidence="7" type="ORF">FIBRA_05798</name>
</gene>
<dbReference type="Proteomes" id="UP000006352">
    <property type="component" value="Unassembled WGS sequence"/>
</dbReference>
<dbReference type="PANTHER" id="PTHR35201:SF4">
    <property type="entry name" value="BETA-PINACENE SYNTHASE-RELATED"/>
    <property type="match status" value="1"/>
</dbReference>
<name>J4H3Q5_9APHY</name>
<evidence type="ECO:0000256" key="6">
    <source>
        <dbReference type="RuleBase" id="RU366034"/>
    </source>
</evidence>
<evidence type="ECO:0000313" key="7">
    <source>
        <dbReference type="EMBL" id="CCM03654.1"/>
    </source>
</evidence>
<proteinExistence type="inferred from homology"/>
<dbReference type="HOGENOM" id="CLU_042538_5_0_1"/>
<comment type="similarity">
    <text evidence="2 6">Belongs to the terpene synthase family.</text>
</comment>
<dbReference type="GO" id="GO:0046872">
    <property type="term" value="F:metal ion binding"/>
    <property type="evidence" value="ECO:0007669"/>
    <property type="project" value="UniProtKB-KW"/>
</dbReference>
<dbReference type="SUPFAM" id="SSF48576">
    <property type="entry name" value="Terpenoid synthases"/>
    <property type="match status" value="1"/>
</dbReference>
<dbReference type="OrthoDB" id="6486656at2759"/>
<dbReference type="InterPro" id="IPR008949">
    <property type="entry name" value="Isoprenoid_synthase_dom_sf"/>
</dbReference>
<dbReference type="RefSeq" id="XP_012182937.1">
    <property type="nucleotide sequence ID" value="XM_012327547.1"/>
</dbReference>
<sequence length="340" mass="38965">MANWPWKRAINPHYEEVKAESDAWVHSLNLFTPKSQRAFDKGDFCRVAALVYPRLGKEHLRTGCDMMNLYFVLDEYTDVEDSKACRATANIVLNAFSNPQKQRPDGENPVGEMTRQFWNLTMKTASPMWQRRFVTGFAQYLDSLVAEAADREHQKIRSVEAFLQCRRINVGAPTIYLPLILASDLPEEVLYHPVIIELTGYINDMVIIDNDMCSYNREQATGHGDFNLVTVTMHEFHLTVNEAMNWAVDYHSKLQGKFLDGLKKVPSWGPEMDKQVADYLSDLGNCPRGNLCWNFESGRYFGDKGAEVERTRCVPLLPKLENDMTLRRAEVSVPMVELQS</sequence>
<evidence type="ECO:0000256" key="4">
    <source>
        <dbReference type="ARBA" id="ARBA00022842"/>
    </source>
</evidence>
<dbReference type="GO" id="GO:0010333">
    <property type="term" value="F:terpene synthase activity"/>
    <property type="evidence" value="ECO:0007669"/>
    <property type="project" value="InterPro"/>
</dbReference>
<dbReference type="Gene3D" id="1.10.600.10">
    <property type="entry name" value="Farnesyl Diphosphate Synthase"/>
    <property type="match status" value="1"/>
</dbReference>
<dbReference type="SFLD" id="SFLDS00005">
    <property type="entry name" value="Isoprenoid_Synthase_Type_I"/>
    <property type="match status" value="1"/>
</dbReference>
<dbReference type="GeneID" id="24098565"/>
<dbReference type="Pfam" id="PF19086">
    <property type="entry name" value="Terpene_syn_C_2"/>
    <property type="match status" value="1"/>
</dbReference>
<accession>J4H3Q5</accession>